<reference evidence="2" key="1">
    <citation type="submission" date="2020-05" db="EMBL/GenBank/DDBJ databases">
        <title>WGS assembly of Panicum virgatum.</title>
        <authorList>
            <person name="Lovell J.T."/>
            <person name="Jenkins J."/>
            <person name="Shu S."/>
            <person name="Juenger T.E."/>
            <person name="Schmutz J."/>
        </authorList>
    </citation>
    <scope>NUCLEOTIDE SEQUENCE</scope>
    <source>
        <strain evidence="2">AP13</strain>
    </source>
</reference>
<dbReference type="PANTHER" id="PTHR35161">
    <property type="entry name" value="OS02G0303100 PROTEIN"/>
    <property type="match status" value="1"/>
</dbReference>
<evidence type="ECO:0000313" key="3">
    <source>
        <dbReference type="Proteomes" id="UP000823388"/>
    </source>
</evidence>
<gene>
    <name evidence="2" type="ORF">PVAP13_1NG507600</name>
</gene>
<dbReference type="AlphaFoldDB" id="A0A8T0X5B2"/>
<comment type="caution">
    <text evidence="2">The sequence shown here is derived from an EMBL/GenBank/DDBJ whole genome shotgun (WGS) entry which is preliminary data.</text>
</comment>
<sequence length="339" mass="39241">MLQIKRLIKSIYREHINKHHTFILCKHEKNGAVRLDKLFVGFRGIYFMKPYGIVPKNHYHGFSRPTQDALDIIRGLVHLMDQVLHDGFCFNGKLTLKNLYWLSQTKTVKISGLVIGDMVKKTEPGIQSDFVWIHDMIRDYVFAGSKVPRELKHLMRYMTSDPVKYANLIRNNICFLDDESKVGKFIILYQKLSTIRKLDYNIYLKALSYVKCGSRDWQKEVKRNTVLLKIFYHQKCGYYTADEAGVTLLGRHCCHHCTDDCVACRNRVLIIEYSNADIFPMLECHVPGLFAEVQEALFEVIEIHHPRELQMLRNKITGDSGTVEGAAGEQPIEIESSAR</sequence>
<dbReference type="PANTHER" id="PTHR35161:SF22">
    <property type="match status" value="1"/>
</dbReference>
<evidence type="ECO:0000256" key="1">
    <source>
        <dbReference type="SAM" id="MobiDB-lite"/>
    </source>
</evidence>
<feature type="region of interest" description="Disordered" evidence="1">
    <location>
        <begin position="320"/>
        <end position="339"/>
    </location>
</feature>
<keyword evidence="3" id="KW-1185">Reference proteome</keyword>
<accession>A0A8T0X5B2</accession>
<evidence type="ECO:0000313" key="2">
    <source>
        <dbReference type="EMBL" id="KAG2654645.1"/>
    </source>
</evidence>
<proteinExistence type="predicted"/>
<dbReference type="Proteomes" id="UP000823388">
    <property type="component" value="Chromosome 1N"/>
</dbReference>
<protein>
    <submittedName>
        <fullName evidence="2">Uncharacterized protein</fullName>
    </submittedName>
</protein>
<name>A0A8T0X5B2_PANVG</name>
<dbReference type="EMBL" id="CM029038">
    <property type="protein sequence ID" value="KAG2654645.1"/>
    <property type="molecule type" value="Genomic_DNA"/>
</dbReference>
<organism evidence="2 3">
    <name type="scientific">Panicum virgatum</name>
    <name type="common">Blackwell switchgrass</name>
    <dbReference type="NCBI Taxonomy" id="38727"/>
    <lineage>
        <taxon>Eukaryota</taxon>
        <taxon>Viridiplantae</taxon>
        <taxon>Streptophyta</taxon>
        <taxon>Embryophyta</taxon>
        <taxon>Tracheophyta</taxon>
        <taxon>Spermatophyta</taxon>
        <taxon>Magnoliopsida</taxon>
        <taxon>Liliopsida</taxon>
        <taxon>Poales</taxon>
        <taxon>Poaceae</taxon>
        <taxon>PACMAD clade</taxon>
        <taxon>Panicoideae</taxon>
        <taxon>Panicodae</taxon>
        <taxon>Paniceae</taxon>
        <taxon>Panicinae</taxon>
        <taxon>Panicum</taxon>
        <taxon>Panicum sect. Hiantes</taxon>
    </lineage>
</organism>